<name>A0A0F9JQQ2_9ZZZZ</name>
<accession>A0A0F9JQQ2</accession>
<dbReference type="Gene3D" id="3.40.50.1010">
    <property type="entry name" value="5'-nuclease"/>
    <property type="match status" value="1"/>
</dbReference>
<evidence type="ECO:0000313" key="1">
    <source>
        <dbReference type="EMBL" id="KKM01273.1"/>
    </source>
</evidence>
<dbReference type="EMBL" id="LAZR01017237">
    <property type="protein sequence ID" value="KKM01273.1"/>
    <property type="molecule type" value="Genomic_DNA"/>
</dbReference>
<sequence length="110" mass="12754">MTVKILVDEMDDGMDEKLNELGFEAFSVKKLLTKGKNLRTDYSIINYAKENKMILVTRDTESGQACQENNLPCILLDNAEIFKIVVEKLKNFLKFFTLHQYITSLRRGFL</sequence>
<dbReference type="AlphaFoldDB" id="A0A0F9JQQ2"/>
<proteinExistence type="predicted"/>
<reference evidence="1" key="1">
    <citation type="journal article" date="2015" name="Nature">
        <title>Complex archaea that bridge the gap between prokaryotes and eukaryotes.</title>
        <authorList>
            <person name="Spang A."/>
            <person name="Saw J.H."/>
            <person name="Jorgensen S.L."/>
            <person name="Zaremba-Niedzwiedzka K."/>
            <person name="Martijn J."/>
            <person name="Lind A.E."/>
            <person name="van Eijk R."/>
            <person name="Schleper C."/>
            <person name="Guy L."/>
            <person name="Ettema T.J."/>
        </authorList>
    </citation>
    <scope>NUCLEOTIDE SEQUENCE</scope>
</reference>
<gene>
    <name evidence="1" type="ORF">LCGC14_1796080</name>
</gene>
<organism evidence="1">
    <name type="scientific">marine sediment metagenome</name>
    <dbReference type="NCBI Taxonomy" id="412755"/>
    <lineage>
        <taxon>unclassified sequences</taxon>
        <taxon>metagenomes</taxon>
        <taxon>ecological metagenomes</taxon>
    </lineage>
</organism>
<comment type="caution">
    <text evidence="1">The sequence shown here is derived from an EMBL/GenBank/DDBJ whole genome shotgun (WGS) entry which is preliminary data.</text>
</comment>
<protein>
    <submittedName>
        <fullName evidence="1">Uncharacterized protein</fullName>
    </submittedName>
</protein>